<evidence type="ECO:0000313" key="2">
    <source>
        <dbReference type="EMBL" id="MBO3273609.1"/>
    </source>
</evidence>
<sequence length="108" mass="11874">MNIVGLFVNPNGRVGRLPYALALGVLYTTFFVFFIATDIQVFLLEHGLGAVRVLPLVFIGWGCVILFIKRMRDSGRSPWIALLLLIPGVSVILLVFAAFLPSKVVEVS</sequence>
<keyword evidence="1" id="KW-0812">Transmembrane</keyword>
<evidence type="ECO:0000256" key="1">
    <source>
        <dbReference type="SAM" id="Phobius"/>
    </source>
</evidence>
<accession>A0ABS3TIX8</accession>
<feature type="transmembrane region" description="Helical" evidence="1">
    <location>
        <begin position="20"/>
        <end position="43"/>
    </location>
</feature>
<dbReference type="InterPro" id="IPR008523">
    <property type="entry name" value="DUF805"/>
</dbReference>
<dbReference type="RefSeq" id="WP_208311445.1">
    <property type="nucleotide sequence ID" value="NZ_JAELYA010000001.1"/>
</dbReference>
<feature type="transmembrane region" description="Helical" evidence="1">
    <location>
        <begin position="80"/>
        <end position="100"/>
    </location>
</feature>
<evidence type="ECO:0000313" key="3">
    <source>
        <dbReference type="Proteomes" id="UP000669060"/>
    </source>
</evidence>
<reference evidence="2 3" key="1">
    <citation type="submission" date="2020-12" db="EMBL/GenBank/DDBJ databases">
        <title>Pseudomonas schmalbachii sp. nov. isolated from millipede gut.</title>
        <authorList>
            <person name="Shelomi M."/>
        </authorList>
    </citation>
    <scope>NUCLEOTIDE SEQUENCE [LARGE SCALE GENOMIC DNA]</scope>
    <source>
        <strain evidence="2 3">Milli4</strain>
    </source>
</reference>
<comment type="caution">
    <text evidence="2">The sequence shown here is derived from an EMBL/GenBank/DDBJ whole genome shotgun (WGS) entry which is preliminary data.</text>
</comment>
<protein>
    <submittedName>
        <fullName evidence="2">DUF805 domain-containing protein</fullName>
    </submittedName>
</protein>
<gene>
    <name evidence="2" type="ORF">JFY56_00030</name>
</gene>
<proteinExistence type="predicted"/>
<dbReference type="EMBL" id="JAELYA010000001">
    <property type="protein sequence ID" value="MBO3273609.1"/>
    <property type="molecule type" value="Genomic_DNA"/>
</dbReference>
<dbReference type="Proteomes" id="UP000669060">
    <property type="component" value="Unassembled WGS sequence"/>
</dbReference>
<dbReference type="Pfam" id="PF05656">
    <property type="entry name" value="DUF805"/>
    <property type="match status" value="1"/>
</dbReference>
<keyword evidence="3" id="KW-1185">Reference proteome</keyword>
<keyword evidence="1" id="KW-1133">Transmembrane helix</keyword>
<organism evidence="2 3">
    <name type="scientific">Pseudomonas schmalbachii</name>
    <dbReference type="NCBI Taxonomy" id="2816993"/>
    <lineage>
        <taxon>Bacteria</taxon>
        <taxon>Pseudomonadati</taxon>
        <taxon>Pseudomonadota</taxon>
        <taxon>Gammaproteobacteria</taxon>
        <taxon>Pseudomonadales</taxon>
        <taxon>Pseudomonadaceae</taxon>
        <taxon>Pseudomonas</taxon>
    </lineage>
</organism>
<keyword evidence="1" id="KW-0472">Membrane</keyword>
<name>A0ABS3TIX8_9PSED</name>
<feature type="transmembrane region" description="Helical" evidence="1">
    <location>
        <begin position="49"/>
        <end position="68"/>
    </location>
</feature>